<accession>A0A831PHQ0</accession>
<keyword evidence="2" id="KW-0479">Metal-binding</keyword>
<dbReference type="PROSITE" id="PS00198">
    <property type="entry name" value="4FE4S_FER_1"/>
    <property type="match status" value="1"/>
</dbReference>
<feature type="domain" description="4Fe-4S ferredoxin-type" evidence="5">
    <location>
        <begin position="4"/>
        <end position="34"/>
    </location>
</feature>
<comment type="caution">
    <text evidence="6">The sequence shown here is derived from an EMBL/GenBank/DDBJ whole genome shotgun (WGS) entry which is preliminary data.</text>
</comment>
<feature type="domain" description="4Fe-4S ferredoxin-type" evidence="5">
    <location>
        <begin position="50"/>
        <end position="81"/>
    </location>
</feature>
<protein>
    <submittedName>
        <fullName evidence="6">4Fe-4S dicluster domain-containing protein</fullName>
    </submittedName>
</protein>
<gene>
    <name evidence="6" type="ORF">ENN94_05235</name>
</gene>
<reference evidence="6" key="1">
    <citation type="journal article" date="2020" name="mSystems">
        <title>Genome- and Community-Level Interaction Insights into Carbon Utilization and Element Cycling Functions of Hydrothermarchaeota in Hydrothermal Sediment.</title>
        <authorList>
            <person name="Zhou Z."/>
            <person name="Liu Y."/>
            <person name="Xu W."/>
            <person name="Pan J."/>
            <person name="Luo Z.H."/>
            <person name="Li M."/>
        </authorList>
    </citation>
    <scope>NUCLEOTIDE SEQUENCE [LARGE SCALE GENOMIC DNA]</scope>
    <source>
        <strain evidence="6">SpSt-1220</strain>
    </source>
</reference>
<dbReference type="PANTHER" id="PTHR43177">
    <property type="entry name" value="PROTEIN NRFC"/>
    <property type="match status" value="1"/>
</dbReference>
<name>A0A831PHQ0_9BACT</name>
<organism evidence="6">
    <name type="scientific">Geoalkalibacter subterraneus</name>
    <dbReference type="NCBI Taxonomy" id="483547"/>
    <lineage>
        <taxon>Bacteria</taxon>
        <taxon>Pseudomonadati</taxon>
        <taxon>Thermodesulfobacteriota</taxon>
        <taxon>Desulfuromonadia</taxon>
        <taxon>Desulfuromonadales</taxon>
        <taxon>Geoalkalibacteraceae</taxon>
        <taxon>Geoalkalibacter</taxon>
    </lineage>
</organism>
<proteinExistence type="predicted"/>
<dbReference type="PROSITE" id="PS51379">
    <property type="entry name" value="4FE4S_FER_2"/>
    <property type="match status" value="3"/>
</dbReference>
<dbReference type="GO" id="GO:0051539">
    <property type="term" value="F:4 iron, 4 sulfur cluster binding"/>
    <property type="evidence" value="ECO:0007669"/>
    <property type="project" value="UniProtKB-KW"/>
</dbReference>
<evidence type="ECO:0000256" key="3">
    <source>
        <dbReference type="ARBA" id="ARBA00023004"/>
    </source>
</evidence>
<dbReference type="Proteomes" id="UP000886162">
    <property type="component" value="Unassembled WGS sequence"/>
</dbReference>
<evidence type="ECO:0000313" key="6">
    <source>
        <dbReference type="EMBL" id="HDR47088.1"/>
    </source>
</evidence>
<evidence type="ECO:0000259" key="5">
    <source>
        <dbReference type="PROSITE" id="PS51379"/>
    </source>
</evidence>
<feature type="domain" description="4Fe-4S ferredoxin-type" evidence="5">
    <location>
        <begin position="82"/>
        <end position="111"/>
    </location>
</feature>
<dbReference type="InterPro" id="IPR017900">
    <property type="entry name" value="4Fe4S_Fe_S_CS"/>
</dbReference>
<evidence type="ECO:0000256" key="2">
    <source>
        <dbReference type="ARBA" id="ARBA00022723"/>
    </source>
</evidence>
<dbReference type="PANTHER" id="PTHR43177:SF3">
    <property type="entry name" value="PROTEIN NRFC HOMOLOG"/>
    <property type="match status" value="1"/>
</dbReference>
<dbReference type="EMBL" id="DSDO01000359">
    <property type="protein sequence ID" value="HDR47088.1"/>
    <property type="molecule type" value="Genomic_DNA"/>
</dbReference>
<keyword evidence="1" id="KW-0004">4Fe-4S</keyword>
<dbReference type="GO" id="GO:0046872">
    <property type="term" value="F:metal ion binding"/>
    <property type="evidence" value="ECO:0007669"/>
    <property type="project" value="UniProtKB-KW"/>
</dbReference>
<dbReference type="Gene3D" id="3.30.70.20">
    <property type="match status" value="2"/>
</dbReference>
<sequence>MNKYMIYLNSRRCIGCHACEVDCKTNKRLPFGPILCEIDHKPLKSIKGVPKTEFSFRSCYQCEEPYCADICPVGALTKREDGIVALDVDKCIGCMACAGACPWGIPQFNPATGKMIKCDYCVDRLDQGLKPACVTKCTTHALKFVSLVQV</sequence>
<dbReference type="Pfam" id="PF13247">
    <property type="entry name" value="Fer4_11"/>
    <property type="match status" value="1"/>
</dbReference>
<dbReference type="SUPFAM" id="SSF54862">
    <property type="entry name" value="4Fe-4S ferredoxins"/>
    <property type="match status" value="1"/>
</dbReference>
<keyword evidence="3" id="KW-0408">Iron</keyword>
<dbReference type="InterPro" id="IPR017896">
    <property type="entry name" value="4Fe4S_Fe-S-bd"/>
</dbReference>
<keyword evidence="4" id="KW-0411">Iron-sulfur</keyword>
<dbReference type="AlphaFoldDB" id="A0A831PHQ0"/>
<evidence type="ECO:0000256" key="1">
    <source>
        <dbReference type="ARBA" id="ARBA00022485"/>
    </source>
</evidence>
<dbReference type="InterPro" id="IPR050954">
    <property type="entry name" value="ET_IronSulfur_Cluster-Binding"/>
</dbReference>
<evidence type="ECO:0000256" key="4">
    <source>
        <dbReference type="ARBA" id="ARBA00023014"/>
    </source>
</evidence>